<reference evidence="6 7" key="1">
    <citation type="journal article" date="2012" name="BMC Genomics">
        <title>Sequencing the genome of Marssonina brunnea reveals fungus-poplar co-evolution.</title>
        <authorList>
            <person name="Zhu S."/>
            <person name="Cao Y.-Z."/>
            <person name="Jiang C."/>
            <person name="Tan B.-Y."/>
            <person name="Wang Z."/>
            <person name="Feng S."/>
            <person name="Zhang L."/>
            <person name="Su X.-H."/>
            <person name="Brejova B."/>
            <person name="Vinar T."/>
            <person name="Xu M."/>
            <person name="Wang M.-X."/>
            <person name="Zhang S.-G."/>
            <person name="Huang M.-R."/>
            <person name="Wu R."/>
            <person name="Zhou Y."/>
        </authorList>
    </citation>
    <scope>NUCLEOTIDE SEQUENCE [LARGE SCALE GENOMIC DNA]</scope>
    <source>
        <strain evidence="6 7">MB_m1</strain>
    </source>
</reference>
<evidence type="ECO:0000256" key="4">
    <source>
        <dbReference type="ARBA" id="ARBA00039977"/>
    </source>
</evidence>
<dbReference type="InterPro" id="IPR012678">
    <property type="entry name" value="Ribosomal_uL23/eL15/eS24_sf"/>
</dbReference>
<dbReference type="SUPFAM" id="SSF54189">
    <property type="entry name" value="Ribosomal proteins S24e, L23 and L15e"/>
    <property type="match status" value="1"/>
</dbReference>
<keyword evidence="2" id="KW-0689">Ribosomal protein</keyword>
<feature type="compositionally biased region" description="Basic and acidic residues" evidence="5">
    <location>
        <begin position="190"/>
        <end position="202"/>
    </location>
</feature>
<evidence type="ECO:0000256" key="2">
    <source>
        <dbReference type="ARBA" id="ARBA00022980"/>
    </source>
</evidence>
<evidence type="ECO:0000313" key="7">
    <source>
        <dbReference type="Proteomes" id="UP000006753"/>
    </source>
</evidence>
<evidence type="ECO:0000256" key="3">
    <source>
        <dbReference type="ARBA" id="ARBA00023274"/>
    </source>
</evidence>
<feature type="compositionally biased region" description="Polar residues" evidence="5">
    <location>
        <begin position="165"/>
        <end position="176"/>
    </location>
</feature>
<keyword evidence="3" id="KW-0687">Ribonucleoprotein</keyword>
<dbReference type="InParanoid" id="K1WXZ7"/>
<dbReference type="PANTHER" id="PTHR12059">
    <property type="entry name" value="RIBOSOMAL PROTEIN L23-RELATED"/>
    <property type="match status" value="1"/>
</dbReference>
<dbReference type="Pfam" id="PF00276">
    <property type="entry name" value="Ribosomal_L23"/>
    <property type="match status" value="1"/>
</dbReference>
<accession>K1WXZ7</accession>
<dbReference type="GeneID" id="18760248"/>
<proteinExistence type="inferred from homology"/>
<organism evidence="6 7">
    <name type="scientific">Marssonina brunnea f. sp. multigermtubi (strain MB_m1)</name>
    <name type="common">Marssonina leaf spot fungus</name>
    <dbReference type="NCBI Taxonomy" id="1072389"/>
    <lineage>
        <taxon>Eukaryota</taxon>
        <taxon>Fungi</taxon>
        <taxon>Dikarya</taxon>
        <taxon>Ascomycota</taxon>
        <taxon>Pezizomycotina</taxon>
        <taxon>Leotiomycetes</taxon>
        <taxon>Helotiales</taxon>
        <taxon>Drepanopezizaceae</taxon>
        <taxon>Drepanopeziza</taxon>
    </lineage>
</organism>
<dbReference type="EMBL" id="JH921436">
    <property type="protein sequence ID" value="EKD17452.1"/>
    <property type="molecule type" value="Genomic_DNA"/>
</dbReference>
<dbReference type="STRING" id="1072389.K1WXZ7"/>
<dbReference type="KEGG" id="mbe:MBM_04313"/>
<dbReference type="InterPro" id="IPR013025">
    <property type="entry name" value="Ribosomal_uL23-like"/>
</dbReference>
<gene>
    <name evidence="6" type="ORF">MBM_04313</name>
</gene>
<dbReference type="OMA" id="LPPNEAC"/>
<evidence type="ECO:0000256" key="1">
    <source>
        <dbReference type="ARBA" id="ARBA00006700"/>
    </source>
</evidence>
<dbReference type="RefSeq" id="XP_007292202.1">
    <property type="nucleotide sequence ID" value="XM_007292140.1"/>
</dbReference>
<dbReference type="Proteomes" id="UP000006753">
    <property type="component" value="Unassembled WGS sequence"/>
</dbReference>
<dbReference type="GO" id="GO:0003735">
    <property type="term" value="F:structural constituent of ribosome"/>
    <property type="evidence" value="ECO:0007669"/>
    <property type="project" value="InterPro"/>
</dbReference>
<dbReference type="eggNOG" id="KOG4089">
    <property type="taxonomic scope" value="Eukaryota"/>
</dbReference>
<dbReference type="InterPro" id="IPR012677">
    <property type="entry name" value="Nucleotide-bd_a/b_plait_sf"/>
</dbReference>
<dbReference type="OrthoDB" id="275582at2759"/>
<name>K1WXZ7_MARBU</name>
<dbReference type="GO" id="GO:0005762">
    <property type="term" value="C:mitochondrial large ribosomal subunit"/>
    <property type="evidence" value="ECO:0007669"/>
    <property type="project" value="TreeGrafter"/>
</dbReference>
<evidence type="ECO:0000313" key="6">
    <source>
        <dbReference type="EMBL" id="EKD17452.1"/>
    </source>
</evidence>
<dbReference type="PANTHER" id="PTHR12059:SF5">
    <property type="entry name" value="LARGE RIBOSOMAL SUBUNIT PROTEIN UL23M"/>
    <property type="match status" value="1"/>
</dbReference>
<dbReference type="GO" id="GO:0032543">
    <property type="term" value="P:mitochondrial translation"/>
    <property type="evidence" value="ECO:0007669"/>
    <property type="project" value="TreeGrafter"/>
</dbReference>
<sequence length="202" mass="23816">MNRVPTRAGRFRLGTKEIYLPNFTLTLLRTPELPPTTASFEVPLNLNKLDIRDYLWNVYGVQVLGVRSYIQQQKVRQDKPGAQRVAQRKWYRPRAIKRMLVEMEKPFVWPAEPENFDPWDKKTFDAAKKDREQTSEVYNPEYRLKPARDRESIAEQAKSLLKGETTWQSDPYSTRAQRNEWVDDGEPVEVDQHVEVPKLEKV</sequence>
<keyword evidence="7" id="KW-1185">Reference proteome</keyword>
<dbReference type="Gene3D" id="3.30.70.330">
    <property type="match status" value="1"/>
</dbReference>
<protein>
    <recommendedName>
        <fullName evidence="4">Large ribosomal subunit protein uL23m</fullName>
    </recommendedName>
</protein>
<dbReference type="AlphaFoldDB" id="K1WXZ7"/>
<evidence type="ECO:0000256" key="5">
    <source>
        <dbReference type="SAM" id="MobiDB-lite"/>
    </source>
</evidence>
<dbReference type="HOGENOM" id="CLU_086423_2_0_1"/>
<feature type="region of interest" description="Disordered" evidence="5">
    <location>
        <begin position="161"/>
        <end position="202"/>
    </location>
</feature>
<comment type="similarity">
    <text evidence="1">Belongs to the universal ribosomal protein uL23 family.</text>
</comment>